<accession>A0ACC1CJC7</accession>
<sequence>MVGISVDCPERDRVLKLMEQKDRIEHEIKEQSDILAANNVGFSEPLVDIEGYPRNDIDIYKVRHARHRIICLQNDHKQIMHLIEKGLEEVNAYIKGITTNGYGDAQMPTSSSSEQTICRRVEEVKIPEYQPFATVTAVQGASPADLAGICIDDELIQFGTVNHTNFTDRRQIFDVASHSVNQKVNVRVKRGDNIINLTVVPQISPQTALLGIQINYIEKA</sequence>
<keyword evidence="2" id="KW-1185">Reference proteome</keyword>
<evidence type="ECO:0000313" key="2">
    <source>
        <dbReference type="Proteomes" id="UP000824533"/>
    </source>
</evidence>
<evidence type="ECO:0000313" key="1">
    <source>
        <dbReference type="EMBL" id="KAJ0171562.1"/>
    </source>
</evidence>
<dbReference type="Proteomes" id="UP000824533">
    <property type="component" value="Linkage Group LG24"/>
</dbReference>
<gene>
    <name evidence="1" type="ORF">K1T71_013112</name>
</gene>
<organism evidence="1 2">
    <name type="scientific">Dendrolimus kikuchii</name>
    <dbReference type="NCBI Taxonomy" id="765133"/>
    <lineage>
        <taxon>Eukaryota</taxon>
        <taxon>Metazoa</taxon>
        <taxon>Ecdysozoa</taxon>
        <taxon>Arthropoda</taxon>
        <taxon>Hexapoda</taxon>
        <taxon>Insecta</taxon>
        <taxon>Pterygota</taxon>
        <taxon>Neoptera</taxon>
        <taxon>Endopterygota</taxon>
        <taxon>Lepidoptera</taxon>
        <taxon>Glossata</taxon>
        <taxon>Ditrysia</taxon>
        <taxon>Bombycoidea</taxon>
        <taxon>Lasiocampidae</taxon>
        <taxon>Dendrolimus</taxon>
    </lineage>
</organism>
<name>A0ACC1CJC7_9NEOP</name>
<proteinExistence type="predicted"/>
<dbReference type="EMBL" id="CM034410">
    <property type="protein sequence ID" value="KAJ0171562.1"/>
    <property type="molecule type" value="Genomic_DNA"/>
</dbReference>
<comment type="caution">
    <text evidence="1">The sequence shown here is derived from an EMBL/GenBank/DDBJ whole genome shotgun (WGS) entry which is preliminary data.</text>
</comment>
<reference evidence="1 2" key="1">
    <citation type="journal article" date="2021" name="Front. Genet.">
        <title>Chromosome-Level Genome Assembly Reveals Significant Gene Expansion in the Toll and IMD Signaling Pathways of Dendrolimus kikuchii.</title>
        <authorList>
            <person name="Zhou J."/>
            <person name="Wu P."/>
            <person name="Xiong Z."/>
            <person name="Liu N."/>
            <person name="Zhao N."/>
            <person name="Ji M."/>
            <person name="Qiu Y."/>
            <person name="Yang B."/>
        </authorList>
    </citation>
    <scope>NUCLEOTIDE SEQUENCE [LARGE SCALE GENOMIC DNA]</scope>
    <source>
        <strain evidence="1">Ann1</strain>
    </source>
</reference>
<protein>
    <submittedName>
        <fullName evidence="1">Uncharacterized protein</fullName>
    </submittedName>
</protein>